<dbReference type="Proteomes" id="UP000783863">
    <property type="component" value="Unassembled WGS sequence"/>
</dbReference>
<evidence type="ECO:0000313" key="1">
    <source>
        <dbReference type="EMBL" id="MBX0303289.1"/>
    </source>
</evidence>
<organism evidence="1 2">
    <name type="scientific">Haloarcula salinisoli</name>
    <dbReference type="NCBI Taxonomy" id="2487746"/>
    <lineage>
        <taxon>Archaea</taxon>
        <taxon>Methanobacteriati</taxon>
        <taxon>Methanobacteriota</taxon>
        <taxon>Stenosarchaea group</taxon>
        <taxon>Halobacteria</taxon>
        <taxon>Halobacteriales</taxon>
        <taxon>Haloarculaceae</taxon>
        <taxon>Haloarcula</taxon>
    </lineage>
</organism>
<protein>
    <submittedName>
        <fullName evidence="1">Uncharacterized protein</fullName>
    </submittedName>
</protein>
<name>A0A8J7YIF0_9EURY</name>
<gene>
    <name evidence="1" type="ORF">EGD98_06330</name>
</gene>
<reference evidence="1" key="1">
    <citation type="submission" date="2021-06" db="EMBL/GenBank/DDBJ databases">
        <title>Halomicroarcula sp. F24A a new haloarchaeum isolated from saline soil.</title>
        <authorList>
            <person name="Duran-Viseras A."/>
            <person name="Sanchez-Porro C."/>
            <person name="Ventosa A."/>
        </authorList>
    </citation>
    <scope>NUCLEOTIDE SEQUENCE</scope>
    <source>
        <strain evidence="1">F24A</strain>
    </source>
</reference>
<sequence>MEKTEIYHCDGCGAQYRVSGEGQPTVLCSECKQVASPHGDSVAGREYHVGHVKYVEGRRRTTEAMERFESGDLPLARGGFNDAASEFEDSVDHFTSAVSGADSESVREACERARKKATCIWQAVEWLGGATYASEQGDTDRERRYREDAQQRLRTAKEYGELVAPENVTE</sequence>
<keyword evidence="2" id="KW-1185">Reference proteome</keyword>
<proteinExistence type="predicted"/>
<comment type="caution">
    <text evidence="1">The sequence shown here is derived from an EMBL/GenBank/DDBJ whole genome shotgun (WGS) entry which is preliminary data.</text>
</comment>
<dbReference type="EMBL" id="RKLQ01000001">
    <property type="protein sequence ID" value="MBX0303289.1"/>
    <property type="molecule type" value="Genomic_DNA"/>
</dbReference>
<dbReference type="RefSeq" id="WP_220587499.1">
    <property type="nucleotide sequence ID" value="NZ_RKLQ01000001.1"/>
</dbReference>
<evidence type="ECO:0000313" key="2">
    <source>
        <dbReference type="Proteomes" id="UP000783863"/>
    </source>
</evidence>
<dbReference type="AlphaFoldDB" id="A0A8J7YIF0"/>
<accession>A0A8J7YIF0</accession>